<comment type="caution">
    <text evidence="2">The sequence shown here is derived from an EMBL/GenBank/DDBJ whole genome shotgun (WGS) entry which is preliminary data.</text>
</comment>
<feature type="region of interest" description="Disordered" evidence="1">
    <location>
        <begin position="1"/>
        <end position="69"/>
    </location>
</feature>
<gene>
    <name evidence="2" type="ORF">L195_g006177</name>
</gene>
<dbReference type="Proteomes" id="UP000236291">
    <property type="component" value="Unassembled WGS sequence"/>
</dbReference>
<protein>
    <submittedName>
        <fullName evidence="2">Uncharacterized protein</fullName>
    </submittedName>
</protein>
<organism evidence="2 3">
    <name type="scientific">Trifolium pratense</name>
    <name type="common">Red clover</name>
    <dbReference type="NCBI Taxonomy" id="57577"/>
    <lineage>
        <taxon>Eukaryota</taxon>
        <taxon>Viridiplantae</taxon>
        <taxon>Streptophyta</taxon>
        <taxon>Embryophyta</taxon>
        <taxon>Tracheophyta</taxon>
        <taxon>Spermatophyta</taxon>
        <taxon>Magnoliopsida</taxon>
        <taxon>eudicotyledons</taxon>
        <taxon>Gunneridae</taxon>
        <taxon>Pentapetalae</taxon>
        <taxon>rosids</taxon>
        <taxon>fabids</taxon>
        <taxon>Fabales</taxon>
        <taxon>Fabaceae</taxon>
        <taxon>Papilionoideae</taxon>
        <taxon>50 kb inversion clade</taxon>
        <taxon>NPAAA clade</taxon>
        <taxon>Hologalegina</taxon>
        <taxon>IRL clade</taxon>
        <taxon>Trifolieae</taxon>
        <taxon>Trifolium</taxon>
    </lineage>
</organism>
<name>A0A2K3P311_TRIPR</name>
<dbReference type="EMBL" id="ASHM01003264">
    <property type="protein sequence ID" value="PNY09623.1"/>
    <property type="molecule type" value="Genomic_DNA"/>
</dbReference>
<sequence>MASTLKAPAHHTPSDLEEGSNSTRTKGEKAQPTEAEPDKETPIHLHYLVHHREGSTPHSYKEQGERGSY</sequence>
<evidence type="ECO:0000313" key="2">
    <source>
        <dbReference type="EMBL" id="PNY09623.1"/>
    </source>
</evidence>
<evidence type="ECO:0000313" key="3">
    <source>
        <dbReference type="Proteomes" id="UP000236291"/>
    </source>
</evidence>
<dbReference type="AlphaFoldDB" id="A0A2K3P311"/>
<proteinExistence type="predicted"/>
<accession>A0A2K3P311</accession>
<evidence type="ECO:0000256" key="1">
    <source>
        <dbReference type="SAM" id="MobiDB-lite"/>
    </source>
</evidence>
<feature type="compositionally biased region" description="Basic and acidic residues" evidence="1">
    <location>
        <begin position="25"/>
        <end position="43"/>
    </location>
</feature>
<feature type="compositionally biased region" description="Basic and acidic residues" evidence="1">
    <location>
        <begin position="50"/>
        <end position="69"/>
    </location>
</feature>
<reference evidence="2 3" key="2">
    <citation type="journal article" date="2017" name="Front. Plant Sci.">
        <title>Gene Classification and Mining of Molecular Markers Useful in Red Clover (Trifolium pratense) Breeding.</title>
        <authorList>
            <person name="Istvanek J."/>
            <person name="Dluhosova J."/>
            <person name="Dluhos P."/>
            <person name="Patkova L."/>
            <person name="Nedelnik J."/>
            <person name="Repkova J."/>
        </authorList>
    </citation>
    <scope>NUCLEOTIDE SEQUENCE [LARGE SCALE GENOMIC DNA]</scope>
    <source>
        <strain evidence="3">cv. Tatra</strain>
        <tissue evidence="2">Young leaves</tissue>
    </source>
</reference>
<reference evidence="2 3" key="1">
    <citation type="journal article" date="2014" name="Am. J. Bot.">
        <title>Genome assembly and annotation for red clover (Trifolium pratense; Fabaceae).</title>
        <authorList>
            <person name="Istvanek J."/>
            <person name="Jaros M."/>
            <person name="Krenek A."/>
            <person name="Repkova J."/>
        </authorList>
    </citation>
    <scope>NUCLEOTIDE SEQUENCE [LARGE SCALE GENOMIC DNA]</scope>
    <source>
        <strain evidence="3">cv. Tatra</strain>
        <tissue evidence="2">Young leaves</tissue>
    </source>
</reference>